<protein>
    <recommendedName>
        <fullName evidence="4">Effector protein</fullName>
    </recommendedName>
</protein>
<reference evidence="2" key="1">
    <citation type="submission" date="2021-03" db="EMBL/GenBank/DDBJ databases">
        <authorList>
            <person name="Tagirdzhanova G."/>
        </authorList>
    </citation>
    <scope>NUCLEOTIDE SEQUENCE</scope>
</reference>
<proteinExistence type="predicted"/>
<organism evidence="2 3">
    <name type="scientific">Heterodermia speciosa</name>
    <dbReference type="NCBI Taxonomy" id="116794"/>
    <lineage>
        <taxon>Eukaryota</taxon>
        <taxon>Fungi</taxon>
        <taxon>Dikarya</taxon>
        <taxon>Ascomycota</taxon>
        <taxon>Pezizomycotina</taxon>
        <taxon>Lecanoromycetes</taxon>
        <taxon>OSLEUM clade</taxon>
        <taxon>Lecanoromycetidae</taxon>
        <taxon>Caliciales</taxon>
        <taxon>Physciaceae</taxon>
        <taxon>Heterodermia</taxon>
    </lineage>
</organism>
<evidence type="ECO:0000313" key="3">
    <source>
        <dbReference type="Proteomes" id="UP000664521"/>
    </source>
</evidence>
<sequence>MYPKAFAIAITTFVAFSPTIIALPTAETNPAPVPETYAAFRAAAREILVNDKNLGKRDCNSNGCKTCIEQCTANPYGTNLGGGLCILGCPGGYGCNDYCE</sequence>
<comment type="caution">
    <text evidence="2">The sequence shown here is derived from an EMBL/GenBank/DDBJ whole genome shotgun (WGS) entry which is preliminary data.</text>
</comment>
<feature type="chain" id="PRO_5034707166" description="Effector protein" evidence="1">
    <location>
        <begin position="23"/>
        <end position="100"/>
    </location>
</feature>
<evidence type="ECO:0008006" key="4">
    <source>
        <dbReference type="Google" id="ProtNLM"/>
    </source>
</evidence>
<keyword evidence="3" id="KW-1185">Reference proteome</keyword>
<evidence type="ECO:0000256" key="1">
    <source>
        <dbReference type="SAM" id="SignalP"/>
    </source>
</evidence>
<dbReference type="EMBL" id="CAJPDS010000150">
    <property type="protein sequence ID" value="CAF9940315.1"/>
    <property type="molecule type" value="Genomic_DNA"/>
</dbReference>
<name>A0A8H3J3Z2_9LECA</name>
<dbReference type="AlphaFoldDB" id="A0A8H3J3Z2"/>
<accession>A0A8H3J3Z2</accession>
<keyword evidence="1" id="KW-0732">Signal</keyword>
<dbReference type="Proteomes" id="UP000664521">
    <property type="component" value="Unassembled WGS sequence"/>
</dbReference>
<gene>
    <name evidence="2" type="ORF">HETSPECPRED_002373</name>
</gene>
<evidence type="ECO:0000313" key="2">
    <source>
        <dbReference type="EMBL" id="CAF9940315.1"/>
    </source>
</evidence>
<feature type="signal peptide" evidence="1">
    <location>
        <begin position="1"/>
        <end position="22"/>
    </location>
</feature>